<evidence type="ECO:0000256" key="4">
    <source>
        <dbReference type="SAM" id="MobiDB-lite"/>
    </source>
</evidence>
<dbReference type="GO" id="GO:0045892">
    <property type="term" value="P:negative regulation of DNA-templated transcription"/>
    <property type="evidence" value="ECO:0007669"/>
    <property type="project" value="TreeGrafter"/>
</dbReference>
<dbReference type="PANTHER" id="PTHR30136:SF24">
    <property type="entry name" value="HTH-TYPE TRANSCRIPTIONAL REPRESSOR ALLR"/>
    <property type="match status" value="1"/>
</dbReference>
<dbReference type="GO" id="GO:0003700">
    <property type="term" value="F:DNA-binding transcription factor activity"/>
    <property type="evidence" value="ECO:0007669"/>
    <property type="project" value="TreeGrafter"/>
</dbReference>
<dbReference type="Gene3D" id="1.10.10.10">
    <property type="entry name" value="Winged helix-like DNA-binding domain superfamily/Winged helix DNA-binding domain"/>
    <property type="match status" value="1"/>
</dbReference>
<proteinExistence type="predicted"/>
<dbReference type="SUPFAM" id="SSF55781">
    <property type="entry name" value="GAF domain-like"/>
    <property type="match status" value="1"/>
</dbReference>
<dbReference type="AlphaFoldDB" id="A0A9X2PEC6"/>
<dbReference type="InterPro" id="IPR029016">
    <property type="entry name" value="GAF-like_dom_sf"/>
</dbReference>
<dbReference type="InterPro" id="IPR036388">
    <property type="entry name" value="WH-like_DNA-bd_sf"/>
</dbReference>
<feature type="domain" description="HTH iclR-type" evidence="5">
    <location>
        <begin position="55"/>
        <end position="117"/>
    </location>
</feature>
<dbReference type="GO" id="GO:0003677">
    <property type="term" value="F:DNA binding"/>
    <property type="evidence" value="ECO:0007669"/>
    <property type="project" value="UniProtKB-KW"/>
</dbReference>
<dbReference type="Pfam" id="PF01614">
    <property type="entry name" value="IclR_C"/>
    <property type="match status" value="1"/>
</dbReference>
<organism evidence="7 8">
    <name type="scientific">Ancylobacter mangrovi</name>
    <dbReference type="NCBI Taxonomy" id="2972472"/>
    <lineage>
        <taxon>Bacteria</taxon>
        <taxon>Pseudomonadati</taxon>
        <taxon>Pseudomonadota</taxon>
        <taxon>Alphaproteobacteria</taxon>
        <taxon>Hyphomicrobiales</taxon>
        <taxon>Xanthobacteraceae</taxon>
        <taxon>Ancylobacter</taxon>
    </lineage>
</organism>
<protein>
    <submittedName>
        <fullName evidence="7">IclR family transcriptional regulator</fullName>
    </submittedName>
</protein>
<keyword evidence="2" id="KW-0238">DNA-binding</keyword>
<keyword evidence="1" id="KW-0805">Transcription regulation</keyword>
<evidence type="ECO:0000256" key="2">
    <source>
        <dbReference type="ARBA" id="ARBA00023125"/>
    </source>
</evidence>
<comment type="caution">
    <text evidence="7">The sequence shown here is derived from an EMBL/GenBank/DDBJ whole genome shotgun (WGS) entry which is preliminary data.</text>
</comment>
<dbReference type="EMBL" id="JANTHZ010000002">
    <property type="protein sequence ID" value="MCS0494598.1"/>
    <property type="molecule type" value="Genomic_DNA"/>
</dbReference>
<evidence type="ECO:0000256" key="3">
    <source>
        <dbReference type="ARBA" id="ARBA00023163"/>
    </source>
</evidence>
<evidence type="ECO:0000259" key="6">
    <source>
        <dbReference type="PROSITE" id="PS51078"/>
    </source>
</evidence>
<gene>
    <name evidence="7" type="ORF">NVS89_05770</name>
</gene>
<dbReference type="InterPro" id="IPR050707">
    <property type="entry name" value="HTH_MetabolicPath_Reg"/>
</dbReference>
<evidence type="ECO:0000256" key="1">
    <source>
        <dbReference type="ARBA" id="ARBA00023015"/>
    </source>
</evidence>
<dbReference type="PANTHER" id="PTHR30136">
    <property type="entry name" value="HELIX-TURN-HELIX TRANSCRIPTIONAL REGULATOR, ICLR FAMILY"/>
    <property type="match status" value="1"/>
</dbReference>
<dbReference type="PROSITE" id="PS51077">
    <property type="entry name" value="HTH_ICLR"/>
    <property type="match status" value="1"/>
</dbReference>
<dbReference type="Gene3D" id="3.30.450.40">
    <property type="match status" value="1"/>
</dbReference>
<feature type="domain" description="IclR-ED" evidence="6">
    <location>
        <begin position="118"/>
        <end position="300"/>
    </location>
</feature>
<dbReference type="InterPro" id="IPR005471">
    <property type="entry name" value="Tscrpt_reg_IclR_N"/>
</dbReference>
<dbReference type="PROSITE" id="PS51078">
    <property type="entry name" value="ICLR_ED"/>
    <property type="match status" value="1"/>
</dbReference>
<evidence type="ECO:0000313" key="8">
    <source>
        <dbReference type="Proteomes" id="UP001151088"/>
    </source>
</evidence>
<feature type="region of interest" description="Disordered" evidence="4">
    <location>
        <begin position="1"/>
        <end position="51"/>
    </location>
</feature>
<evidence type="ECO:0000259" key="5">
    <source>
        <dbReference type="PROSITE" id="PS51077"/>
    </source>
</evidence>
<dbReference type="InterPro" id="IPR014757">
    <property type="entry name" value="Tscrpt_reg_IclR_C"/>
</dbReference>
<name>A0A9X2PEC6_9HYPH</name>
<accession>A0A9X2PEC6</accession>
<sequence length="300" mass="32732">MPSRPSSHAAREPRIEPSDVTSEMAQVVVQDSVPAHGPASPPGAPREKEDASVTIQSVDRALSILEYIASAREPRRLQDVAAAVGLKTPTCYHLLNSLVKRDFVRRNAHPKFYYLGPKLAELAHRESAAFDIRRGVRSVLKDLARDSQASAAMASLTRTHLELSVEVEAPGGLSFDGYRDDIRRACHATALGKAILAWLPEAEIARVVAEHGLPVFTERTIDSLGELIESLRLVRRHGFAVEDGEYRPGVSALALAIRDPWGAVVGSIGCLIPRDSDEMARLRDLHRQVDAAARSVSAMF</sequence>
<reference evidence="7" key="1">
    <citation type="submission" date="2022-08" db="EMBL/GenBank/DDBJ databases">
        <authorList>
            <person name="Li F."/>
        </authorList>
    </citation>
    <scope>NUCLEOTIDE SEQUENCE</scope>
    <source>
        <strain evidence="7">MQZ15Z-1</strain>
    </source>
</reference>
<dbReference type="Proteomes" id="UP001151088">
    <property type="component" value="Unassembled WGS sequence"/>
</dbReference>
<keyword evidence="8" id="KW-1185">Reference proteome</keyword>
<evidence type="ECO:0000313" key="7">
    <source>
        <dbReference type="EMBL" id="MCS0494598.1"/>
    </source>
</evidence>
<keyword evidence="3" id="KW-0804">Transcription</keyword>
<dbReference type="FunFam" id="1.10.10.10:FF:000056">
    <property type="entry name" value="IclR family transcriptional regulator"/>
    <property type="match status" value="1"/>
</dbReference>
<dbReference type="Pfam" id="PF09339">
    <property type="entry name" value="HTH_IclR"/>
    <property type="match status" value="1"/>
</dbReference>
<dbReference type="InterPro" id="IPR036390">
    <property type="entry name" value="WH_DNA-bd_sf"/>
</dbReference>
<dbReference type="SUPFAM" id="SSF46785">
    <property type="entry name" value="Winged helix' DNA-binding domain"/>
    <property type="match status" value="1"/>
</dbReference>
<dbReference type="SMART" id="SM00346">
    <property type="entry name" value="HTH_ICLR"/>
    <property type="match status" value="1"/>
</dbReference>